<dbReference type="Proteomes" id="UP001341840">
    <property type="component" value="Unassembled WGS sequence"/>
</dbReference>
<name>A0ABU6S5X1_9FABA</name>
<evidence type="ECO:0000313" key="1">
    <source>
        <dbReference type="EMBL" id="MED6131433.1"/>
    </source>
</evidence>
<accession>A0ABU6S5X1</accession>
<keyword evidence="2" id="KW-1185">Reference proteome</keyword>
<protein>
    <submittedName>
        <fullName evidence="1">Uncharacterized protein</fullName>
    </submittedName>
</protein>
<dbReference type="Pfam" id="PF02992">
    <property type="entry name" value="Transposase_21"/>
    <property type="match status" value="1"/>
</dbReference>
<proteinExistence type="predicted"/>
<evidence type="ECO:0000313" key="2">
    <source>
        <dbReference type="Proteomes" id="UP001341840"/>
    </source>
</evidence>
<organism evidence="1 2">
    <name type="scientific">Stylosanthes scabra</name>
    <dbReference type="NCBI Taxonomy" id="79078"/>
    <lineage>
        <taxon>Eukaryota</taxon>
        <taxon>Viridiplantae</taxon>
        <taxon>Streptophyta</taxon>
        <taxon>Embryophyta</taxon>
        <taxon>Tracheophyta</taxon>
        <taxon>Spermatophyta</taxon>
        <taxon>Magnoliopsida</taxon>
        <taxon>eudicotyledons</taxon>
        <taxon>Gunneridae</taxon>
        <taxon>Pentapetalae</taxon>
        <taxon>rosids</taxon>
        <taxon>fabids</taxon>
        <taxon>Fabales</taxon>
        <taxon>Fabaceae</taxon>
        <taxon>Papilionoideae</taxon>
        <taxon>50 kb inversion clade</taxon>
        <taxon>dalbergioids sensu lato</taxon>
        <taxon>Dalbergieae</taxon>
        <taxon>Pterocarpus clade</taxon>
        <taxon>Stylosanthes</taxon>
    </lineage>
</organism>
<reference evidence="1 2" key="1">
    <citation type="journal article" date="2023" name="Plants (Basel)">
        <title>Bridging the Gap: Combining Genomics and Transcriptomics Approaches to Understand Stylosanthes scabra, an Orphan Legume from the Brazilian Caatinga.</title>
        <authorList>
            <person name="Ferreira-Neto J.R.C."/>
            <person name="da Silva M.D."/>
            <person name="Binneck E."/>
            <person name="de Melo N.F."/>
            <person name="da Silva R.H."/>
            <person name="de Melo A.L.T.M."/>
            <person name="Pandolfi V."/>
            <person name="Bustamante F.O."/>
            <person name="Brasileiro-Vidal A.C."/>
            <person name="Benko-Iseppon A.M."/>
        </authorList>
    </citation>
    <scope>NUCLEOTIDE SEQUENCE [LARGE SCALE GENOMIC DNA]</scope>
    <source>
        <tissue evidence="1">Leaves</tissue>
    </source>
</reference>
<dbReference type="EMBL" id="JASCZI010060438">
    <property type="protein sequence ID" value="MED6131433.1"/>
    <property type="molecule type" value="Genomic_DNA"/>
</dbReference>
<gene>
    <name evidence="1" type="ORF">PIB30_009914</name>
</gene>
<dbReference type="PANTHER" id="PTHR10775">
    <property type="entry name" value="OS08G0208400 PROTEIN"/>
    <property type="match status" value="1"/>
</dbReference>
<sequence>MFAALMWTISDFSGLGNLSGWNTHSGFACPNCNMDATPRDRIRFDGKVEQRGPPKTLRGTDIMLQ</sequence>
<dbReference type="PANTHER" id="PTHR10775:SF158">
    <property type="entry name" value="TNP2-LIKE TRANSPOSON PROTEIN"/>
    <property type="match status" value="1"/>
</dbReference>
<comment type="caution">
    <text evidence="1">The sequence shown here is derived from an EMBL/GenBank/DDBJ whole genome shotgun (WGS) entry which is preliminary data.</text>
</comment>
<dbReference type="InterPro" id="IPR004242">
    <property type="entry name" value="Transposase_21"/>
</dbReference>